<name>R7Z9N8_LYSSH</name>
<protein>
    <submittedName>
        <fullName evidence="1">Putative DNA ligase-like protein</fullName>
    </submittedName>
</protein>
<proteinExistence type="predicted"/>
<dbReference type="Gene3D" id="2.40.50.140">
    <property type="entry name" value="Nucleic acid-binding proteins"/>
    <property type="match status" value="1"/>
</dbReference>
<gene>
    <name evidence="1" type="ORF">H131_20532</name>
</gene>
<evidence type="ECO:0000313" key="2">
    <source>
        <dbReference type="Proteomes" id="UP000013911"/>
    </source>
</evidence>
<dbReference type="HOGENOM" id="CLU_3253683_0_0_9"/>
<organism evidence="1 2">
    <name type="scientific">Lysinibacillus sphaericus OT4b.31</name>
    <dbReference type="NCBI Taxonomy" id="1285586"/>
    <lineage>
        <taxon>Bacteria</taxon>
        <taxon>Bacillati</taxon>
        <taxon>Bacillota</taxon>
        <taxon>Bacilli</taxon>
        <taxon>Bacillales</taxon>
        <taxon>Bacillaceae</taxon>
        <taxon>Lysinibacillus</taxon>
    </lineage>
</organism>
<evidence type="ECO:0000313" key="1">
    <source>
        <dbReference type="EMBL" id="EON70656.1"/>
    </source>
</evidence>
<dbReference type="InterPro" id="IPR012340">
    <property type="entry name" value="NA-bd_OB-fold"/>
</dbReference>
<dbReference type="Proteomes" id="UP000013911">
    <property type="component" value="Unassembled WGS sequence"/>
</dbReference>
<dbReference type="AlphaFoldDB" id="R7Z9N8"/>
<comment type="caution">
    <text evidence="1">The sequence shown here is derived from an EMBL/GenBank/DDBJ whole genome shotgun (WGS) entry which is preliminary data.</text>
</comment>
<sequence length="42" mass="5028">MIWLESKLYCKVQYLERTNTGMLKIVSFKGFNFDKVPEEVNK</sequence>
<keyword evidence="1" id="KW-0436">Ligase</keyword>
<dbReference type="GO" id="GO:0016874">
    <property type="term" value="F:ligase activity"/>
    <property type="evidence" value="ECO:0007669"/>
    <property type="project" value="UniProtKB-KW"/>
</dbReference>
<accession>R7Z9N8</accession>
<dbReference type="EMBL" id="AQPX01000031">
    <property type="protein sequence ID" value="EON70656.1"/>
    <property type="molecule type" value="Genomic_DNA"/>
</dbReference>
<reference evidence="1 2" key="1">
    <citation type="submission" date="2013-04" db="EMBL/GenBank/DDBJ databases">
        <title>Draft genome of the heavy metal tolerant bacterium Lysinibacillus sphaericus strain OT4b.31.</title>
        <authorList>
            <person name="Pena-Montenegro T.D."/>
            <person name="Dussan J."/>
        </authorList>
    </citation>
    <scope>NUCLEOTIDE SEQUENCE [LARGE SCALE GENOMIC DNA]</scope>
    <source>
        <strain evidence="1 2">OT4b.31</strain>
    </source>
</reference>